<evidence type="ECO:0000256" key="3">
    <source>
        <dbReference type="ARBA" id="ARBA00023082"/>
    </source>
</evidence>
<organism evidence="8 9">
    <name type="scientific">Pseudoalteromonas denitrificans DSM 6059</name>
    <dbReference type="NCBI Taxonomy" id="1123010"/>
    <lineage>
        <taxon>Bacteria</taxon>
        <taxon>Pseudomonadati</taxon>
        <taxon>Pseudomonadota</taxon>
        <taxon>Gammaproteobacteria</taxon>
        <taxon>Alteromonadales</taxon>
        <taxon>Pseudoalteromonadaceae</taxon>
        <taxon>Pseudoalteromonas</taxon>
    </lineage>
</organism>
<evidence type="ECO:0000259" key="7">
    <source>
        <dbReference type="Pfam" id="PF08281"/>
    </source>
</evidence>
<dbReference type="InterPro" id="IPR013324">
    <property type="entry name" value="RNA_pol_sigma_r3/r4-like"/>
</dbReference>
<evidence type="ECO:0000256" key="1">
    <source>
        <dbReference type="ARBA" id="ARBA00010641"/>
    </source>
</evidence>
<dbReference type="GO" id="GO:0003677">
    <property type="term" value="F:DNA binding"/>
    <property type="evidence" value="ECO:0007669"/>
    <property type="project" value="UniProtKB-KW"/>
</dbReference>
<dbReference type="InterPro" id="IPR013249">
    <property type="entry name" value="RNA_pol_sigma70_r4_t2"/>
</dbReference>
<keyword evidence="5" id="KW-0804">Transcription</keyword>
<dbReference type="Proteomes" id="UP000198862">
    <property type="component" value="Unassembled WGS sequence"/>
</dbReference>
<evidence type="ECO:0000259" key="6">
    <source>
        <dbReference type="Pfam" id="PF04542"/>
    </source>
</evidence>
<gene>
    <name evidence="8" type="ORF">SAMN02745724_00120</name>
</gene>
<keyword evidence="3" id="KW-0731">Sigma factor</keyword>
<dbReference type="PANTHER" id="PTHR43133:SF8">
    <property type="entry name" value="RNA POLYMERASE SIGMA FACTOR HI_1459-RELATED"/>
    <property type="match status" value="1"/>
</dbReference>
<dbReference type="NCBIfam" id="TIGR02937">
    <property type="entry name" value="sigma70-ECF"/>
    <property type="match status" value="1"/>
</dbReference>
<dbReference type="InterPro" id="IPR036388">
    <property type="entry name" value="WH-like_DNA-bd_sf"/>
</dbReference>
<evidence type="ECO:0000313" key="8">
    <source>
        <dbReference type="EMBL" id="SFB79871.1"/>
    </source>
</evidence>
<keyword evidence="4" id="KW-0238">DNA-binding</keyword>
<dbReference type="PANTHER" id="PTHR43133">
    <property type="entry name" value="RNA POLYMERASE ECF-TYPE SIGMA FACTO"/>
    <property type="match status" value="1"/>
</dbReference>
<dbReference type="GO" id="GO:0016987">
    <property type="term" value="F:sigma factor activity"/>
    <property type="evidence" value="ECO:0007669"/>
    <property type="project" value="UniProtKB-KW"/>
</dbReference>
<dbReference type="STRING" id="1123010.SAMN02745724_00120"/>
<dbReference type="Gene3D" id="1.10.10.10">
    <property type="entry name" value="Winged helix-like DNA-binding domain superfamily/Winged helix DNA-binding domain"/>
    <property type="match status" value="1"/>
</dbReference>
<dbReference type="CDD" id="cd06171">
    <property type="entry name" value="Sigma70_r4"/>
    <property type="match status" value="1"/>
</dbReference>
<dbReference type="RefSeq" id="WP_091978790.1">
    <property type="nucleotide sequence ID" value="NZ_FOLO01000001.1"/>
</dbReference>
<dbReference type="InterPro" id="IPR013325">
    <property type="entry name" value="RNA_pol_sigma_r2"/>
</dbReference>
<dbReference type="Pfam" id="PF04542">
    <property type="entry name" value="Sigma70_r2"/>
    <property type="match status" value="1"/>
</dbReference>
<dbReference type="Gene3D" id="1.10.1740.10">
    <property type="match status" value="1"/>
</dbReference>
<evidence type="ECO:0000313" key="9">
    <source>
        <dbReference type="Proteomes" id="UP000198862"/>
    </source>
</evidence>
<dbReference type="InterPro" id="IPR007627">
    <property type="entry name" value="RNA_pol_sigma70_r2"/>
</dbReference>
<dbReference type="AlphaFoldDB" id="A0A1I1DY90"/>
<dbReference type="SUPFAM" id="SSF88659">
    <property type="entry name" value="Sigma3 and sigma4 domains of RNA polymerase sigma factors"/>
    <property type="match status" value="1"/>
</dbReference>
<feature type="domain" description="RNA polymerase sigma-70 region 2" evidence="6">
    <location>
        <begin position="26"/>
        <end position="89"/>
    </location>
</feature>
<dbReference type="GO" id="GO:0006352">
    <property type="term" value="P:DNA-templated transcription initiation"/>
    <property type="evidence" value="ECO:0007669"/>
    <property type="project" value="InterPro"/>
</dbReference>
<name>A0A1I1DY90_9GAMM</name>
<proteinExistence type="inferred from homology"/>
<comment type="similarity">
    <text evidence="1">Belongs to the sigma-70 factor family. ECF subfamily.</text>
</comment>
<protein>
    <submittedName>
        <fullName evidence="8">RNA polymerase sigma-70 factor, ECF subfamily</fullName>
    </submittedName>
</protein>
<feature type="domain" description="RNA polymerase sigma factor 70 region 4 type 2" evidence="7">
    <location>
        <begin position="122"/>
        <end position="171"/>
    </location>
</feature>
<dbReference type="InterPro" id="IPR014284">
    <property type="entry name" value="RNA_pol_sigma-70_dom"/>
</dbReference>
<dbReference type="InterPro" id="IPR039425">
    <property type="entry name" value="RNA_pol_sigma-70-like"/>
</dbReference>
<evidence type="ECO:0000256" key="4">
    <source>
        <dbReference type="ARBA" id="ARBA00023125"/>
    </source>
</evidence>
<dbReference type="OrthoDB" id="9797134at2"/>
<dbReference type="SUPFAM" id="SSF88946">
    <property type="entry name" value="Sigma2 domain of RNA polymerase sigma factors"/>
    <property type="match status" value="1"/>
</dbReference>
<accession>A0A1I1DY90</accession>
<keyword evidence="9" id="KW-1185">Reference proteome</keyword>
<evidence type="ECO:0000256" key="2">
    <source>
        <dbReference type="ARBA" id="ARBA00023015"/>
    </source>
</evidence>
<evidence type="ECO:0000256" key="5">
    <source>
        <dbReference type="ARBA" id="ARBA00023163"/>
    </source>
</evidence>
<dbReference type="Pfam" id="PF08281">
    <property type="entry name" value="Sigma70_r4_2"/>
    <property type="match status" value="1"/>
</dbReference>
<reference evidence="8 9" key="1">
    <citation type="submission" date="2016-10" db="EMBL/GenBank/DDBJ databases">
        <authorList>
            <person name="de Groot N.N."/>
        </authorList>
    </citation>
    <scope>NUCLEOTIDE SEQUENCE [LARGE SCALE GENOMIC DNA]</scope>
    <source>
        <strain evidence="8 9">DSM 6059</strain>
    </source>
</reference>
<keyword evidence="2" id="KW-0805">Transcription regulation</keyword>
<dbReference type="EMBL" id="FOLO01000001">
    <property type="protein sequence ID" value="SFB79871.1"/>
    <property type="molecule type" value="Genomic_DNA"/>
</dbReference>
<sequence>MHKAEEDLLVIAAQQGNEKAFTFLCKYYQTSLSRFAFKLCGDRHQAQDAVQDAWIRIAKKLKTLDDPRAFKSWIFKAVRWCTYDLMRKSLRNEADCQQDISLENITAPEGDEIGKSEHFTTLLSLIEQLPEIDKQAVYLFYLEEMKISEIAQVLQIPSGTVKSRLNRARKILHERFNRNKGEIS</sequence>